<proteinExistence type="predicted"/>
<evidence type="ECO:0000313" key="1">
    <source>
        <dbReference type="EMBL" id="GIX65799.1"/>
    </source>
</evidence>
<protein>
    <submittedName>
        <fullName evidence="1">Photosystem I reaction center subunit XII, putative</fullName>
    </submittedName>
</protein>
<dbReference type="GeneID" id="94197280"/>
<name>A0AAV4M0C4_BABCB</name>
<accession>A0AAV4M0C4</accession>
<comment type="caution">
    <text evidence="1">The sequence shown here is derived from an EMBL/GenBank/DDBJ whole genome shotgun (WGS) entry which is preliminary data.</text>
</comment>
<evidence type="ECO:0000313" key="2">
    <source>
        <dbReference type="Proteomes" id="UP001497744"/>
    </source>
</evidence>
<dbReference type="Proteomes" id="UP001497744">
    <property type="component" value="Unassembled WGS sequence"/>
</dbReference>
<dbReference type="AlphaFoldDB" id="A0AAV4M0C4"/>
<dbReference type="RefSeq" id="XP_067717868.1">
    <property type="nucleotide sequence ID" value="XM_067861767.1"/>
</dbReference>
<dbReference type="EMBL" id="BPLF01000005">
    <property type="protein sequence ID" value="GIX65799.1"/>
    <property type="molecule type" value="Genomic_DNA"/>
</dbReference>
<reference evidence="1 2" key="1">
    <citation type="submission" date="2021-06" db="EMBL/GenBank/DDBJ databases">
        <title>Genome sequence of Babesia caballi.</title>
        <authorList>
            <person name="Yamagishi J."/>
            <person name="Kidaka T."/>
            <person name="Ochi A."/>
        </authorList>
    </citation>
    <scope>NUCLEOTIDE SEQUENCE [LARGE SCALE GENOMIC DNA]</scope>
    <source>
        <strain evidence="1">USDA-D6B2</strain>
    </source>
</reference>
<gene>
    <name evidence="1" type="ORF">BcabD6B2_52340</name>
</gene>
<keyword evidence="2" id="KW-1185">Reference proteome</keyword>
<sequence length="393" mass="43465">MVRVRVGYDEDVTLIWMVKVGAKRVNHINVRLAVVRERVHDLQLGGYFALGTKRVDLLILRISRRSTLEVGNVAVAADLLGNNHVRDVVALVLRETTPHIQVGAAGRQLLGHRTENNVADGLHASARGAVVNDVVRRGLVVYHTQGAIGFLDVERLLFDRTIRAHAEVVHDARPGVADGGTLLGDQLQPPHPPLDTVQAHRNTGPGGIEGFNQSTKTLQLVLVGHHPPLFVVALRLQQLAIVHDVTKGGVRVAERKPLRVHCIREDVRTLVFQIILQRHDVNGVVVLVTEQVDEDVLVVVDVVVRRLAQPAQAAAFPEDVRKRVKEHGECATALALPAKTEEGVAGKDGGAREERYQQGDENIKLHFAQPHRYMLWYIYMLRGNNANDREVGR</sequence>
<organism evidence="1 2">
    <name type="scientific">Babesia caballi</name>
    <dbReference type="NCBI Taxonomy" id="5871"/>
    <lineage>
        <taxon>Eukaryota</taxon>
        <taxon>Sar</taxon>
        <taxon>Alveolata</taxon>
        <taxon>Apicomplexa</taxon>
        <taxon>Aconoidasida</taxon>
        <taxon>Piroplasmida</taxon>
        <taxon>Babesiidae</taxon>
        <taxon>Babesia</taxon>
    </lineage>
</organism>